<dbReference type="GO" id="GO:0016740">
    <property type="term" value="F:transferase activity"/>
    <property type="evidence" value="ECO:0007669"/>
    <property type="project" value="UniProtKB-KW"/>
</dbReference>
<dbReference type="AlphaFoldDB" id="A0A2T4YYI7"/>
<evidence type="ECO:0000259" key="1">
    <source>
        <dbReference type="PROSITE" id="PS50404"/>
    </source>
</evidence>
<dbReference type="InterPro" id="IPR036249">
    <property type="entry name" value="Thioredoxin-like_sf"/>
</dbReference>
<keyword evidence="2" id="KW-0808">Transferase</keyword>
<dbReference type="EMBL" id="PZZL01000009">
    <property type="protein sequence ID" value="PTM51781.1"/>
    <property type="molecule type" value="Genomic_DNA"/>
</dbReference>
<dbReference type="RefSeq" id="WP_108178886.1">
    <property type="nucleotide sequence ID" value="NZ_PZZL01000009.1"/>
</dbReference>
<reference evidence="2 3" key="1">
    <citation type="submission" date="2018-04" db="EMBL/GenBank/DDBJ databases">
        <title>Genomic Encyclopedia of Archaeal and Bacterial Type Strains, Phase II (KMG-II): from individual species to whole genera.</title>
        <authorList>
            <person name="Goeker M."/>
        </authorList>
    </citation>
    <scope>NUCLEOTIDE SEQUENCE [LARGE SCALE GENOMIC DNA]</scope>
    <source>
        <strain evidence="2 3">DSM 25521</strain>
    </source>
</reference>
<dbReference type="InterPro" id="IPR050983">
    <property type="entry name" value="GST_Omega/HSP26"/>
</dbReference>
<dbReference type="InterPro" id="IPR036282">
    <property type="entry name" value="Glutathione-S-Trfase_C_sf"/>
</dbReference>
<accession>A0A2T4YYI7</accession>
<dbReference type="InterPro" id="IPR004045">
    <property type="entry name" value="Glutathione_S-Trfase_N"/>
</dbReference>
<gene>
    <name evidence="2" type="ORF">C8P69_10968</name>
</gene>
<organism evidence="2 3">
    <name type="scientific">Phreatobacter oligotrophus</name>
    <dbReference type="NCBI Taxonomy" id="1122261"/>
    <lineage>
        <taxon>Bacteria</taxon>
        <taxon>Pseudomonadati</taxon>
        <taxon>Pseudomonadota</taxon>
        <taxon>Alphaproteobacteria</taxon>
        <taxon>Hyphomicrobiales</taxon>
        <taxon>Phreatobacteraceae</taxon>
        <taxon>Phreatobacter</taxon>
    </lineage>
</organism>
<comment type="caution">
    <text evidence="2">The sequence shown here is derived from an EMBL/GenBank/DDBJ whole genome shotgun (WGS) entry which is preliminary data.</text>
</comment>
<dbReference type="PANTHER" id="PTHR43968:SF6">
    <property type="entry name" value="GLUTATHIONE S-TRANSFERASE OMEGA"/>
    <property type="match status" value="1"/>
</dbReference>
<dbReference type="Pfam" id="PF13409">
    <property type="entry name" value="GST_N_2"/>
    <property type="match status" value="1"/>
</dbReference>
<sequence length="202" mass="21958">MALTLHSSPFSPFGRKVKLALLHLGLMDRVTVVGTDTMNPEDPIRRANPLGKIPALVQEDGTVVYDSRVILEALDLLAGGGRILPAEPKARIAALTLQSLADGIMDALILTRYEAMFHEEAARSEKWVAHQRGKVERAMAALEAAPPALAVTVGTITLACALGYQDIRFEGAWRKTHPSLVAWLDRFVAQMPAAWEQTAPKS</sequence>
<dbReference type="Gene3D" id="1.20.1050.10">
    <property type="match status" value="1"/>
</dbReference>
<dbReference type="GO" id="GO:0005737">
    <property type="term" value="C:cytoplasm"/>
    <property type="evidence" value="ECO:0007669"/>
    <property type="project" value="TreeGrafter"/>
</dbReference>
<dbReference type="OrthoDB" id="9795329at2"/>
<evidence type="ECO:0000313" key="3">
    <source>
        <dbReference type="Proteomes" id="UP000241808"/>
    </source>
</evidence>
<dbReference type="PANTHER" id="PTHR43968">
    <property type="match status" value="1"/>
</dbReference>
<dbReference type="CDD" id="cd03205">
    <property type="entry name" value="GST_C_6"/>
    <property type="match status" value="1"/>
</dbReference>
<feature type="domain" description="GST N-terminal" evidence="1">
    <location>
        <begin position="1"/>
        <end position="82"/>
    </location>
</feature>
<dbReference type="Proteomes" id="UP000241808">
    <property type="component" value="Unassembled WGS sequence"/>
</dbReference>
<dbReference type="PROSITE" id="PS50404">
    <property type="entry name" value="GST_NTER"/>
    <property type="match status" value="1"/>
</dbReference>
<keyword evidence="3" id="KW-1185">Reference proteome</keyword>
<protein>
    <submittedName>
        <fullName evidence="2">Glutathione S-transferase</fullName>
    </submittedName>
</protein>
<dbReference type="Gene3D" id="3.40.30.10">
    <property type="entry name" value="Glutaredoxin"/>
    <property type="match status" value="1"/>
</dbReference>
<proteinExistence type="predicted"/>
<evidence type="ECO:0000313" key="2">
    <source>
        <dbReference type="EMBL" id="PTM51781.1"/>
    </source>
</evidence>
<dbReference type="SUPFAM" id="SSF47616">
    <property type="entry name" value="GST C-terminal domain-like"/>
    <property type="match status" value="1"/>
</dbReference>
<name>A0A2T4YYI7_9HYPH</name>
<dbReference type="SUPFAM" id="SSF52833">
    <property type="entry name" value="Thioredoxin-like"/>
    <property type="match status" value="1"/>
</dbReference>